<dbReference type="Proteomes" id="UP000729733">
    <property type="component" value="Unassembled WGS sequence"/>
</dbReference>
<evidence type="ECO:0000256" key="4">
    <source>
        <dbReference type="ARBA" id="ARBA00022833"/>
    </source>
</evidence>
<accession>A0A964FEP2</accession>
<dbReference type="GO" id="GO:0004222">
    <property type="term" value="F:metalloendopeptidase activity"/>
    <property type="evidence" value="ECO:0007669"/>
    <property type="project" value="InterPro"/>
</dbReference>
<evidence type="ECO:0000259" key="6">
    <source>
        <dbReference type="SMART" id="SM00235"/>
    </source>
</evidence>
<keyword evidence="2" id="KW-0479">Metal-binding</keyword>
<keyword evidence="8" id="KW-1185">Reference proteome</keyword>
<evidence type="ECO:0000256" key="2">
    <source>
        <dbReference type="ARBA" id="ARBA00022723"/>
    </source>
</evidence>
<evidence type="ECO:0000256" key="3">
    <source>
        <dbReference type="ARBA" id="ARBA00022801"/>
    </source>
</evidence>
<dbReference type="Gene3D" id="3.40.390.10">
    <property type="entry name" value="Collagenase (Catalytic Domain)"/>
    <property type="match status" value="1"/>
</dbReference>
<keyword evidence="3" id="KW-0378">Hydrolase</keyword>
<keyword evidence="7" id="KW-0482">Metalloprotease</keyword>
<evidence type="ECO:0000313" key="8">
    <source>
        <dbReference type="Proteomes" id="UP000729733"/>
    </source>
</evidence>
<comment type="caution">
    <text evidence="7">The sequence shown here is derived from an EMBL/GenBank/DDBJ whole genome shotgun (WGS) entry which is preliminary data.</text>
</comment>
<dbReference type="AlphaFoldDB" id="A0A964FEP2"/>
<protein>
    <submittedName>
        <fullName evidence="7">Matrixin family metalloprotease</fullName>
    </submittedName>
</protein>
<dbReference type="RefSeq" id="WP_229639957.1">
    <property type="nucleotide sequence ID" value="NZ_JADWDC010000014.1"/>
</dbReference>
<keyword evidence="1" id="KW-0645">Protease</keyword>
<sequence length="254" mass="29214">MNKWRLKWQKLVYIAIATCLIVFISQIIIVLAQPTTANLPPSKVHTLPESLKTWEDKTNSGNYFSRIDSTPLGYLVWSHFPVTVYVQQPLSLTDSSADKRFQQWVNAVKKAIAEWNVYLPLEEITKRERADIVILRSQPPRETKLNRDTGLYDIPRAVTAETNYKFYIKQNPATITHKMKVEISPNYAGVSLFATIRHELGHALGIWGHSDRETDALYFSQVSDPPPISLRDINTLKKIYQHPTKLGWKIDRTP</sequence>
<gene>
    <name evidence="7" type="ORF">I4641_08000</name>
</gene>
<dbReference type="GO" id="GO:0008270">
    <property type="term" value="F:zinc ion binding"/>
    <property type="evidence" value="ECO:0007669"/>
    <property type="project" value="InterPro"/>
</dbReference>
<feature type="domain" description="Peptidase metallopeptidase" evidence="6">
    <location>
        <begin position="73"/>
        <end position="242"/>
    </location>
</feature>
<name>A0A964FEP2_9CYAN</name>
<keyword evidence="5" id="KW-0812">Transmembrane</keyword>
<dbReference type="InterPro" id="IPR001818">
    <property type="entry name" value="Pept_M10_metallopeptidase"/>
</dbReference>
<dbReference type="SMART" id="SM00235">
    <property type="entry name" value="ZnMc"/>
    <property type="match status" value="1"/>
</dbReference>
<dbReference type="EMBL" id="JADWDC010000014">
    <property type="protein sequence ID" value="MCC0176920.1"/>
    <property type="molecule type" value="Genomic_DNA"/>
</dbReference>
<evidence type="ECO:0000256" key="5">
    <source>
        <dbReference type="SAM" id="Phobius"/>
    </source>
</evidence>
<reference evidence="7" key="1">
    <citation type="journal article" date="2021" name="Antonie Van Leeuwenhoek">
        <title>Draft genome and description of Waterburya agarophytonicola gen. nov. sp. nov. (Pleurocapsales, Cyanobacteria): a seaweed symbiont.</title>
        <authorList>
            <person name="Bonthond G."/>
            <person name="Shalygin S."/>
            <person name="Bayer T."/>
            <person name="Weinberger F."/>
        </authorList>
    </citation>
    <scope>NUCLEOTIDE SEQUENCE</scope>
    <source>
        <strain evidence="7">KI4</strain>
    </source>
</reference>
<evidence type="ECO:0000313" key="7">
    <source>
        <dbReference type="EMBL" id="MCC0176920.1"/>
    </source>
</evidence>
<feature type="transmembrane region" description="Helical" evidence="5">
    <location>
        <begin position="12"/>
        <end position="32"/>
    </location>
</feature>
<proteinExistence type="predicted"/>
<organism evidence="7 8">
    <name type="scientific">Waterburya agarophytonicola KI4</name>
    <dbReference type="NCBI Taxonomy" id="2874699"/>
    <lineage>
        <taxon>Bacteria</taxon>
        <taxon>Bacillati</taxon>
        <taxon>Cyanobacteriota</taxon>
        <taxon>Cyanophyceae</taxon>
        <taxon>Pleurocapsales</taxon>
        <taxon>Hyellaceae</taxon>
        <taxon>Waterburya</taxon>
        <taxon>Waterburya agarophytonicola</taxon>
    </lineage>
</organism>
<dbReference type="GO" id="GO:0031012">
    <property type="term" value="C:extracellular matrix"/>
    <property type="evidence" value="ECO:0007669"/>
    <property type="project" value="InterPro"/>
</dbReference>
<keyword evidence="4" id="KW-0862">Zinc</keyword>
<evidence type="ECO:0000256" key="1">
    <source>
        <dbReference type="ARBA" id="ARBA00022670"/>
    </source>
</evidence>
<dbReference type="InterPro" id="IPR024079">
    <property type="entry name" value="MetalloPept_cat_dom_sf"/>
</dbReference>
<keyword evidence="5" id="KW-0472">Membrane</keyword>
<dbReference type="SUPFAM" id="SSF55486">
    <property type="entry name" value="Metalloproteases ('zincins'), catalytic domain"/>
    <property type="match status" value="1"/>
</dbReference>
<keyword evidence="5" id="KW-1133">Transmembrane helix</keyword>
<dbReference type="Pfam" id="PF00413">
    <property type="entry name" value="Peptidase_M10"/>
    <property type="match status" value="1"/>
</dbReference>
<dbReference type="CDD" id="cd04279">
    <property type="entry name" value="ZnMc_MMP_like_1"/>
    <property type="match status" value="1"/>
</dbReference>
<dbReference type="InterPro" id="IPR006026">
    <property type="entry name" value="Peptidase_Metallo"/>
</dbReference>
<dbReference type="GO" id="GO:0006508">
    <property type="term" value="P:proteolysis"/>
    <property type="evidence" value="ECO:0007669"/>
    <property type="project" value="UniProtKB-KW"/>
</dbReference>